<geneLocation type="mitochondrion" evidence="2"/>
<feature type="transmembrane region" description="Helical" evidence="1">
    <location>
        <begin position="145"/>
        <end position="165"/>
    </location>
</feature>
<dbReference type="EMBL" id="KU164874">
    <property type="protein sequence ID" value="ANS57865.1"/>
    <property type="molecule type" value="Genomic_DNA"/>
</dbReference>
<organism evidence="2">
    <name type="scientific">Pleurocladia lacustris</name>
    <dbReference type="NCBI Taxonomy" id="246121"/>
    <lineage>
        <taxon>Eukaryota</taxon>
        <taxon>Sar</taxon>
        <taxon>Stramenopiles</taxon>
        <taxon>Ochrophyta</taxon>
        <taxon>PX clade</taxon>
        <taxon>Phaeophyceae</taxon>
        <taxon>Ectocarpales</taxon>
        <taxon>Chordariaceae</taxon>
        <taxon>Pleurocladia</taxon>
    </lineage>
</organism>
<proteinExistence type="predicted"/>
<name>A0A1I9LW95_9PHAE</name>
<evidence type="ECO:0000313" key="2">
    <source>
        <dbReference type="EMBL" id="ANS57865.1"/>
    </source>
</evidence>
<evidence type="ECO:0000256" key="1">
    <source>
        <dbReference type="SAM" id="Phobius"/>
    </source>
</evidence>
<protein>
    <submittedName>
        <fullName evidence="2">Uncharacterized protein</fullName>
    </submittedName>
</protein>
<reference evidence="2" key="1">
    <citation type="submission" date="2015-11" db="EMBL/GenBank/DDBJ databases">
        <title>Complete mitochondrial and plastid genomes of the freshwater brown alga Pleurocladia lacustris A. Braun and its phylogenetic placement in the Phaeophyceae.</title>
        <authorList>
            <person name="Wang X."/>
            <person name="Wehr J.D."/>
            <person name="Karol K.G."/>
        </authorList>
    </citation>
    <scope>NUCLEOTIDE SEQUENCE</scope>
    <source>
        <strain evidence="2">SAG 25.93</strain>
    </source>
</reference>
<keyword evidence="1" id="KW-1133">Transmembrane helix</keyword>
<sequence>MIKKIYIYICEIFVSSYNKSGLKIWSSLLSLSGDHIFFTVNKVGKLITKLTNEFALLLSVYLSMEEEEARELAGVLLYYAFAFFFGIIAQHCEAFVDAAEEAKELDAAIKEAVAKLGLAVPNEVPETLPDSGENSQEKSGKRETVLKIVIVVGYVAFMAIIAIYATPSEI</sequence>
<keyword evidence="1" id="KW-0812">Transmembrane</keyword>
<keyword evidence="1" id="KW-0472">Membrane</keyword>
<accession>A0A1I9LW95</accession>
<dbReference type="AlphaFoldDB" id="A0A1I9LW95"/>
<keyword evidence="2" id="KW-0496">Mitochondrion</keyword>